<keyword evidence="3" id="KW-1185">Reference proteome</keyword>
<dbReference type="AlphaFoldDB" id="A0A5B7HM73"/>
<evidence type="ECO:0000313" key="3">
    <source>
        <dbReference type="Proteomes" id="UP000324222"/>
    </source>
</evidence>
<feature type="region of interest" description="Disordered" evidence="1">
    <location>
        <begin position="1"/>
        <end position="33"/>
    </location>
</feature>
<name>A0A5B7HM73_PORTR</name>
<protein>
    <submittedName>
        <fullName evidence="2">Uncharacterized protein</fullName>
    </submittedName>
</protein>
<dbReference type="Proteomes" id="UP000324222">
    <property type="component" value="Unassembled WGS sequence"/>
</dbReference>
<accession>A0A5B7HM73</accession>
<reference evidence="2" key="1">
    <citation type="submission" date="2019-05" db="EMBL/GenBank/DDBJ databases">
        <title>Another draft genome of Portunus trituberculatus and its Hox gene families provides insights of decapod evolution.</title>
        <authorList>
            <person name="Jeong J.-H."/>
            <person name="Song I."/>
            <person name="Kim S."/>
            <person name="Choi T."/>
            <person name="Kim D."/>
            <person name="Ryu S."/>
            <person name="Kim W."/>
        </authorList>
    </citation>
    <scope>NUCLEOTIDE SEQUENCE [LARGE SCALE GENOMIC DNA]</scope>
    <source>
        <tissue evidence="2">Muscle</tissue>
    </source>
</reference>
<comment type="caution">
    <text evidence="2">The sequence shown here is derived from an EMBL/GenBank/DDBJ whole genome shotgun (WGS) entry which is preliminary data.</text>
</comment>
<proteinExistence type="predicted"/>
<evidence type="ECO:0000256" key="1">
    <source>
        <dbReference type="SAM" id="MobiDB-lite"/>
    </source>
</evidence>
<evidence type="ECO:0000313" key="2">
    <source>
        <dbReference type="EMBL" id="MPC69808.1"/>
    </source>
</evidence>
<organism evidence="2 3">
    <name type="scientific">Portunus trituberculatus</name>
    <name type="common">Swimming crab</name>
    <name type="synonym">Neptunus trituberculatus</name>
    <dbReference type="NCBI Taxonomy" id="210409"/>
    <lineage>
        <taxon>Eukaryota</taxon>
        <taxon>Metazoa</taxon>
        <taxon>Ecdysozoa</taxon>
        <taxon>Arthropoda</taxon>
        <taxon>Crustacea</taxon>
        <taxon>Multicrustacea</taxon>
        <taxon>Malacostraca</taxon>
        <taxon>Eumalacostraca</taxon>
        <taxon>Eucarida</taxon>
        <taxon>Decapoda</taxon>
        <taxon>Pleocyemata</taxon>
        <taxon>Brachyura</taxon>
        <taxon>Eubrachyura</taxon>
        <taxon>Portunoidea</taxon>
        <taxon>Portunidae</taxon>
        <taxon>Portuninae</taxon>
        <taxon>Portunus</taxon>
    </lineage>
</organism>
<sequence length="44" mass="5121">MTPRSSSVDTGYVRVSDGCNKTGRDNTGRGGVTSCERRRWWWWR</sequence>
<gene>
    <name evidence="2" type="ORF">E2C01_064039</name>
</gene>
<dbReference type="EMBL" id="VSRR010030034">
    <property type="protein sequence ID" value="MPC69808.1"/>
    <property type="molecule type" value="Genomic_DNA"/>
</dbReference>